<reference evidence="3" key="1">
    <citation type="journal article" date="2014" name="Environ. Microbiol.">
        <title>Comparative genomics of the marine bacterial genus Glaciecola reveals the high degree of genomic diversity and genomic characteristic for cold adaptation.</title>
        <authorList>
            <person name="Qin Q.L."/>
            <person name="Xie B.B."/>
            <person name="Yu Y."/>
            <person name="Shu Y.L."/>
            <person name="Rong J.C."/>
            <person name="Zhang Y.J."/>
            <person name="Zhao D.L."/>
            <person name="Chen X.L."/>
            <person name="Zhang X.Y."/>
            <person name="Chen B."/>
            <person name="Zhou B.C."/>
            <person name="Zhang Y.Z."/>
        </authorList>
    </citation>
    <scope>NUCLEOTIDE SEQUENCE [LARGE SCALE GENOMIC DNA]</scope>
    <source>
        <strain evidence="3">ACAM 615</strain>
    </source>
</reference>
<evidence type="ECO:0000313" key="2">
    <source>
        <dbReference type="EMBL" id="GAC29630.1"/>
    </source>
</evidence>
<dbReference type="OrthoDB" id="9151209at2"/>
<keyword evidence="3" id="KW-1185">Reference proteome</keyword>
<name>K7A288_9ALTE</name>
<dbReference type="STRING" id="1121922.GCA_000428905_01036"/>
<evidence type="ECO:0000313" key="3">
    <source>
        <dbReference type="Proteomes" id="UP000006251"/>
    </source>
</evidence>
<dbReference type="Proteomes" id="UP000006251">
    <property type="component" value="Unassembled WGS sequence"/>
</dbReference>
<keyword evidence="1" id="KW-0472">Membrane</keyword>
<sequence>MSNFTDNLEARFNAISEREQKLLFYAVPFVICFVLILGLIEPAIMQTIETRNEINTKKLGLVDVSNNVDIVKAQLSLDPDMETRNQISGVNEQIVILEKLFANELEQLVPPYAMPLVLEQLLAKAKKLRLMSMSSIPPSNIFNDDENDINPQNIIENAIGPELFKHGLKIRFEGSFFDTRDFLISAEQMGWKLHWREILFEVNKYPQAQVDIELFTLSRSEAYINVN</sequence>
<dbReference type="RefSeq" id="WP_006012836.1">
    <property type="nucleotide sequence ID" value="NZ_AUAV01000005.1"/>
</dbReference>
<comment type="caution">
    <text evidence="2">The sequence shown here is derived from an EMBL/GenBank/DDBJ whole genome shotgun (WGS) entry which is preliminary data.</text>
</comment>
<evidence type="ECO:0000256" key="1">
    <source>
        <dbReference type="SAM" id="Phobius"/>
    </source>
</evidence>
<proteinExistence type="predicted"/>
<keyword evidence="1" id="KW-0812">Transmembrane</keyword>
<organism evidence="2 3">
    <name type="scientific">Brumicola pallidula DSM 14239 = ACAM 615</name>
    <dbReference type="NCBI Taxonomy" id="1121922"/>
    <lineage>
        <taxon>Bacteria</taxon>
        <taxon>Pseudomonadati</taxon>
        <taxon>Pseudomonadota</taxon>
        <taxon>Gammaproteobacteria</taxon>
        <taxon>Alteromonadales</taxon>
        <taxon>Alteromonadaceae</taxon>
        <taxon>Brumicola</taxon>
    </lineage>
</organism>
<keyword evidence="1" id="KW-1133">Transmembrane helix</keyword>
<protein>
    <submittedName>
        <fullName evidence="2">MSHA biogenesis protein MshJ</fullName>
    </submittedName>
</protein>
<gene>
    <name evidence="2" type="primary">mshJ</name>
    <name evidence="2" type="ORF">GPAL_2779</name>
</gene>
<accession>K7A288</accession>
<dbReference type="EMBL" id="BAEQ01000048">
    <property type="protein sequence ID" value="GAC29630.1"/>
    <property type="molecule type" value="Genomic_DNA"/>
</dbReference>
<feature type="transmembrane region" description="Helical" evidence="1">
    <location>
        <begin position="22"/>
        <end position="40"/>
    </location>
</feature>
<dbReference type="AlphaFoldDB" id="K7A288"/>